<dbReference type="AlphaFoldDB" id="A0A3M7PFW8"/>
<evidence type="ECO:0000313" key="2">
    <source>
        <dbReference type="Proteomes" id="UP000276133"/>
    </source>
</evidence>
<name>A0A3M7PFW8_BRAPC</name>
<protein>
    <submittedName>
        <fullName evidence="1">Uncharacterized protein</fullName>
    </submittedName>
</protein>
<gene>
    <name evidence="1" type="ORF">BpHYR1_015640</name>
</gene>
<sequence>MDLRIILTRMWWSKLAPSNRPAKWSRVFSQHGRRSFFLR</sequence>
<organism evidence="1 2">
    <name type="scientific">Brachionus plicatilis</name>
    <name type="common">Marine rotifer</name>
    <name type="synonym">Brachionus muelleri</name>
    <dbReference type="NCBI Taxonomy" id="10195"/>
    <lineage>
        <taxon>Eukaryota</taxon>
        <taxon>Metazoa</taxon>
        <taxon>Spiralia</taxon>
        <taxon>Gnathifera</taxon>
        <taxon>Rotifera</taxon>
        <taxon>Eurotatoria</taxon>
        <taxon>Monogononta</taxon>
        <taxon>Pseudotrocha</taxon>
        <taxon>Ploima</taxon>
        <taxon>Brachionidae</taxon>
        <taxon>Brachionus</taxon>
    </lineage>
</organism>
<proteinExistence type="predicted"/>
<dbReference type="EMBL" id="REGN01011087">
    <property type="protein sequence ID" value="RMZ97928.1"/>
    <property type="molecule type" value="Genomic_DNA"/>
</dbReference>
<dbReference type="Proteomes" id="UP000276133">
    <property type="component" value="Unassembled WGS sequence"/>
</dbReference>
<keyword evidence="2" id="KW-1185">Reference proteome</keyword>
<evidence type="ECO:0000313" key="1">
    <source>
        <dbReference type="EMBL" id="RMZ97928.1"/>
    </source>
</evidence>
<comment type="caution">
    <text evidence="1">The sequence shown here is derived from an EMBL/GenBank/DDBJ whole genome shotgun (WGS) entry which is preliminary data.</text>
</comment>
<reference evidence="1 2" key="1">
    <citation type="journal article" date="2018" name="Sci. Rep.">
        <title>Genomic signatures of local adaptation to the degree of environmental predictability in rotifers.</title>
        <authorList>
            <person name="Franch-Gras L."/>
            <person name="Hahn C."/>
            <person name="Garcia-Roger E.M."/>
            <person name="Carmona M.J."/>
            <person name="Serra M."/>
            <person name="Gomez A."/>
        </authorList>
    </citation>
    <scope>NUCLEOTIDE SEQUENCE [LARGE SCALE GENOMIC DNA]</scope>
    <source>
        <strain evidence="1">HYR1</strain>
    </source>
</reference>
<accession>A0A3M7PFW8</accession>